<evidence type="ECO:0000313" key="1">
    <source>
        <dbReference type="EMBL" id="KEZ17484.1"/>
    </source>
</evidence>
<dbReference type="PANTHER" id="PTHR31270">
    <property type="entry name" value="GLUTAMINYL-PEPTIDE CYCLOTRANSFERASE"/>
    <property type="match status" value="1"/>
</dbReference>
<evidence type="ECO:0000313" key="2">
    <source>
        <dbReference type="Proteomes" id="UP000028534"/>
    </source>
</evidence>
<dbReference type="Pfam" id="PF05096">
    <property type="entry name" value="Glu_cyclase_2"/>
    <property type="match status" value="1"/>
</dbReference>
<keyword evidence="1" id="KW-0808">Transferase</keyword>
<accession>A0A084EHP2</accession>
<dbReference type="eggNOG" id="COG3823">
    <property type="taxonomic scope" value="Bacteria"/>
</dbReference>
<gene>
    <name evidence="1" type="ORF">CP98_03486</name>
</gene>
<organism evidence="1 2">
    <name type="scientific">Sphingobium yanoikuyae</name>
    <name type="common">Sphingomonas yanoikuyae</name>
    <dbReference type="NCBI Taxonomy" id="13690"/>
    <lineage>
        <taxon>Bacteria</taxon>
        <taxon>Pseudomonadati</taxon>
        <taxon>Pseudomonadota</taxon>
        <taxon>Alphaproteobacteria</taxon>
        <taxon>Sphingomonadales</taxon>
        <taxon>Sphingomonadaceae</taxon>
        <taxon>Sphingobium</taxon>
    </lineage>
</organism>
<dbReference type="InterPro" id="IPR007788">
    <property type="entry name" value="QCT"/>
</dbReference>
<dbReference type="PANTHER" id="PTHR31270:SF1">
    <property type="entry name" value="GLUTAMINYL-PEPTIDE CYCLOTRANSFERASE"/>
    <property type="match status" value="1"/>
</dbReference>
<reference evidence="1 2" key="1">
    <citation type="submission" date="2014-03" db="EMBL/GenBank/DDBJ databases">
        <title>Genome sequence of Sphingobium yanoikuyae B1.</title>
        <authorList>
            <person name="Gan H.M."/>
            <person name="Gan H.Y."/>
            <person name="Savka M.A."/>
        </authorList>
    </citation>
    <scope>NUCLEOTIDE SEQUENCE [LARGE SCALE GENOMIC DNA]</scope>
    <source>
        <strain evidence="1 2">B1</strain>
    </source>
</reference>
<proteinExistence type="predicted"/>
<dbReference type="PATRIC" id="fig|13690.10.peg.3569"/>
<dbReference type="AlphaFoldDB" id="A0A084EHP2"/>
<dbReference type="EMBL" id="JGVR01000022">
    <property type="protein sequence ID" value="KEZ17484.1"/>
    <property type="molecule type" value="Genomic_DNA"/>
</dbReference>
<sequence>MRPWSWRQQPFGSSLSRTAARRLLDFARSERILLAVLCALTLTMPARAETPWTLVKAYPHDPAAFTEGLFYLDGALYESTGLEGQSEIRKVALKTGKVEQRRVVEQPYFGEGIVNWGGKLVSLTWRHRQGFVWKLDDFSPLSTFRYEGEGWGLTQDGRSIIMSDGSAQLRFLDPETLGEQRRITVTWNGRAVDRLNELEWVKGEIWANVWYDTKIARIDPRSGGVIDWIDVAPLRKQAGVTDSEAVANGIAYDAKSDRVFITGKNWPKLFEIKVGK</sequence>
<dbReference type="SUPFAM" id="SSF50969">
    <property type="entry name" value="YVTN repeat-like/Quinoprotein amine dehydrogenase"/>
    <property type="match status" value="1"/>
</dbReference>
<protein>
    <submittedName>
        <fullName evidence="1">Glutamine cyclotransferase</fullName>
    </submittedName>
</protein>
<name>A0A084EHP2_SPHYA</name>
<dbReference type="Proteomes" id="UP000028534">
    <property type="component" value="Unassembled WGS sequence"/>
</dbReference>
<dbReference type="InterPro" id="IPR011044">
    <property type="entry name" value="Quino_amine_DH_bsu"/>
</dbReference>
<dbReference type="STRING" id="13690.AX777_19035"/>
<comment type="caution">
    <text evidence="1">The sequence shown here is derived from an EMBL/GenBank/DDBJ whole genome shotgun (WGS) entry which is preliminary data.</text>
</comment>
<dbReference type="GO" id="GO:0016603">
    <property type="term" value="F:glutaminyl-peptide cyclotransferase activity"/>
    <property type="evidence" value="ECO:0007669"/>
    <property type="project" value="InterPro"/>
</dbReference>